<evidence type="ECO:0000313" key="1">
    <source>
        <dbReference type="EMBL" id="KON88705.1"/>
    </source>
</evidence>
<dbReference type="STRING" id="1459.AF332_19110"/>
<dbReference type="PATRIC" id="fig|1459.3.peg.4207"/>
<protein>
    <submittedName>
        <fullName evidence="1">Uncharacterized protein</fullName>
    </submittedName>
</protein>
<sequence>MSKNIAAFNELDPGENPDIESLVLPLENAMLDLTFAADNYPLAVQNNDSELLNQCSDALINSEFFFGSAKGSAMELFKKNLDEQE</sequence>
<comment type="caution">
    <text evidence="1">The sequence shown here is derived from an EMBL/GenBank/DDBJ whole genome shotgun (WGS) entry which is preliminary data.</text>
</comment>
<name>A0A0M0GFK8_SPOGL</name>
<gene>
    <name evidence="1" type="ORF">AF332_19110</name>
</gene>
<keyword evidence="2" id="KW-1185">Reference proteome</keyword>
<evidence type="ECO:0000313" key="2">
    <source>
        <dbReference type="Proteomes" id="UP000037109"/>
    </source>
</evidence>
<dbReference type="EMBL" id="LGUF01000007">
    <property type="protein sequence ID" value="KON88705.1"/>
    <property type="molecule type" value="Genomic_DNA"/>
</dbReference>
<reference evidence="2" key="1">
    <citation type="submission" date="2015-07" db="EMBL/GenBank/DDBJ databases">
        <title>Fjat-10036 dsm4.</title>
        <authorList>
            <person name="Liu B."/>
            <person name="Wang J."/>
            <person name="Zhu Y."/>
            <person name="Liu G."/>
            <person name="Chen Q."/>
            <person name="Chen Z."/>
            <person name="Lan J."/>
            <person name="Che J."/>
            <person name="Ge C."/>
            <person name="Shi H."/>
            <person name="Pan Z."/>
            <person name="Liu X."/>
        </authorList>
    </citation>
    <scope>NUCLEOTIDE SEQUENCE [LARGE SCALE GENOMIC DNA]</scope>
    <source>
        <strain evidence="2">DSM 4</strain>
    </source>
</reference>
<dbReference type="AlphaFoldDB" id="A0A0M0GFK8"/>
<organism evidence="1 2">
    <name type="scientific">Sporosarcina globispora</name>
    <name type="common">Bacillus globisporus</name>
    <dbReference type="NCBI Taxonomy" id="1459"/>
    <lineage>
        <taxon>Bacteria</taxon>
        <taxon>Bacillati</taxon>
        <taxon>Bacillota</taxon>
        <taxon>Bacilli</taxon>
        <taxon>Bacillales</taxon>
        <taxon>Caryophanaceae</taxon>
        <taxon>Sporosarcina</taxon>
    </lineage>
</organism>
<proteinExistence type="predicted"/>
<accession>A0A0M0GFK8</accession>
<dbReference type="Proteomes" id="UP000037109">
    <property type="component" value="Unassembled WGS sequence"/>
</dbReference>